<evidence type="ECO:0000256" key="1">
    <source>
        <dbReference type="ARBA" id="ARBA00022490"/>
    </source>
</evidence>
<evidence type="ECO:0000313" key="10">
    <source>
        <dbReference type="EMBL" id="QOV88520.1"/>
    </source>
</evidence>
<keyword evidence="7 10" id="KW-0012">Acyltransferase</keyword>
<evidence type="ECO:0000256" key="5">
    <source>
        <dbReference type="ARBA" id="ARBA00022737"/>
    </source>
</evidence>
<dbReference type="InterPro" id="IPR001451">
    <property type="entry name" value="Hexapep"/>
</dbReference>
<dbReference type="Gene3D" id="1.20.1180.10">
    <property type="entry name" value="Udp N-acetylglucosamine O-acyltransferase, C-terminal domain"/>
    <property type="match status" value="1"/>
</dbReference>
<dbReference type="GO" id="GO:0009245">
    <property type="term" value="P:lipid A biosynthetic process"/>
    <property type="evidence" value="ECO:0007669"/>
    <property type="project" value="UniProtKB-KW"/>
</dbReference>
<keyword evidence="6" id="KW-0443">Lipid metabolism</keyword>
<keyword evidence="1" id="KW-0963">Cytoplasm</keyword>
<keyword evidence="11" id="KW-1185">Reference proteome</keyword>
<dbReference type="Pfam" id="PF00132">
    <property type="entry name" value="Hexapep"/>
    <property type="match status" value="1"/>
</dbReference>
<dbReference type="AlphaFoldDB" id="A0A7M2WVL2"/>
<keyword evidence="3" id="KW-0441">Lipid A biosynthesis</keyword>
<dbReference type="EC" id="2.3.1.129" evidence="10"/>
<dbReference type="InterPro" id="IPR010137">
    <property type="entry name" value="Lipid_A_LpxA"/>
</dbReference>
<name>A0A7M2WVL2_9BACT</name>
<keyword evidence="5" id="KW-0677">Repeat</keyword>
<dbReference type="EMBL" id="CP063458">
    <property type="protein sequence ID" value="QOV88520.1"/>
    <property type="molecule type" value="Genomic_DNA"/>
</dbReference>
<evidence type="ECO:0000313" key="11">
    <source>
        <dbReference type="Proteomes" id="UP000593765"/>
    </source>
</evidence>
<dbReference type="GO" id="GO:0016020">
    <property type="term" value="C:membrane"/>
    <property type="evidence" value="ECO:0007669"/>
    <property type="project" value="GOC"/>
</dbReference>
<evidence type="ECO:0000256" key="2">
    <source>
        <dbReference type="ARBA" id="ARBA00022516"/>
    </source>
</evidence>
<dbReference type="GO" id="GO:0008780">
    <property type="term" value="F:acyl-[acyl-carrier-protein]-UDP-N-acetylglucosamine O-acyltransferase activity"/>
    <property type="evidence" value="ECO:0007669"/>
    <property type="project" value="UniProtKB-EC"/>
</dbReference>
<organism evidence="10 11">
    <name type="scientific">Humisphaera borealis</name>
    <dbReference type="NCBI Taxonomy" id="2807512"/>
    <lineage>
        <taxon>Bacteria</taxon>
        <taxon>Pseudomonadati</taxon>
        <taxon>Planctomycetota</taxon>
        <taxon>Phycisphaerae</taxon>
        <taxon>Tepidisphaerales</taxon>
        <taxon>Tepidisphaeraceae</taxon>
        <taxon>Humisphaera</taxon>
    </lineage>
</organism>
<dbReference type="PANTHER" id="PTHR43480:SF1">
    <property type="entry name" value="ACYL-[ACYL-CARRIER-PROTEIN]--UDP-N-ACETYLGLUCOSAMINE O-ACYLTRANSFERASE, MITOCHONDRIAL-RELATED"/>
    <property type="match status" value="1"/>
</dbReference>
<feature type="compositionally biased region" description="Basic and acidic residues" evidence="8">
    <location>
        <begin position="24"/>
        <end position="36"/>
    </location>
</feature>
<dbReference type="InterPro" id="IPR029098">
    <property type="entry name" value="Acetyltransf_C"/>
</dbReference>
<evidence type="ECO:0000256" key="7">
    <source>
        <dbReference type="ARBA" id="ARBA00023315"/>
    </source>
</evidence>
<evidence type="ECO:0000256" key="4">
    <source>
        <dbReference type="ARBA" id="ARBA00022679"/>
    </source>
</evidence>
<dbReference type="NCBIfam" id="NF003657">
    <property type="entry name" value="PRK05289.1"/>
    <property type="match status" value="1"/>
</dbReference>
<keyword evidence="2" id="KW-0444">Lipid biosynthesis</keyword>
<accession>A0A7M2WVL2</accession>
<dbReference type="InterPro" id="IPR018357">
    <property type="entry name" value="Hexapep_transf_CS"/>
</dbReference>
<dbReference type="PANTHER" id="PTHR43480">
    <property type="entry name" value="ACYL-[ACYL-CARRIER-PROTEIN]--UDP-N-ACETYLGLUCOSAMINE O-ACYLTRANSFERASE"/>
    <property type="match status" value="1"/>
</dbReference>
<dbReference type="SUPFAM" id="SSF51161">
    <property type="entry name" value="Trimeric LpxA-like enzymes"/>
    <property type="match status" value="1"/>
</dbReference>
<dbReference type="InterPro" id="IPR011004">
    <property type="entry name" value="Trimer_LpxA-like_sf"/>
</dbReference>
<dbReference type="Pfam" id="PF13720">
    <property type="entry name" value="Acetyltransf_11"/>
    <property type="match status" value="1"/>
</dbReference>
<reference evidence="10 11" key="1">
    <citation type="submission" date="2020-10" db="EMBL/GenBank/DDBJ databases">
        <title>Wide distribution of Phycisphaera-like planctomycetes from WD2101 soil group in peatlands and genome analysis of the first cultivated representative.</title>
        <authorList>
            <person name="Dedysh S.N."/>
            <person name="Beletsky A.V."/>
            <person name="Ivanova A."/>
            <person name="Kulichevskaya I.S."/>
            <person name="Suzina N.E."/>
            <person name="Philippov D.A."/>
            <person name="Rakitin A.L."/>
            <person name="Mardanov A.V."/>
            <person name="Ravin N.V."/>
        </authorList>
    </citation>
    <scope>NUCLEOTIDE SEQUENCE [LARGE SCALE GENOMIC DNA]</scope>
    <source>
        <strain evidence="10 11">M1803</strain>
    </source>
</reference>
<keyword evidence="4 10" id="KW-0808">Transferase</keyword>
<proteinExistence type="predicted"/>
<dbReference type="InterPro" id="IPR037157">
    <property type="entry name" value="Acetyltransf_C_sf"/>
</dbReference>
<feature type="region of interest" description="Disordered" evidence="8">
    <location>
        <begin position="17"/>
        <end position="36"/>
    </location>
</feature>
<dbReference type="NCBIfam" id="TIGR01852">
    <property type="entry name" value="lipid_A_lpxA"/>
    <property type="match status" value="1"/>
</dbReference>
<evidence type="ECO:0000259" key="9">
    <source>
        <dbReference type="Pfam" id="PF13720"/>
    </source>
</evidence>
<dbReference type="PROSITE" id="PS00101">
    <property type="entry name" value="HEXAPEP_TRANSFERASES"/>
    <property type="match status" value="1"/>
</dbReference>
<gene>
    <name evidence="10" type="primary">lpxA</name>
    <name evidence="10" type="ORF">IPV69_20080</name>
</gene>
<dbReference type="CDD" id="cd03351">
    <property type="entry name" value="LbH_UDP-GlcNAc_AT"/>
    <property type="match status" value="1"/>
</dbReference>
<sequence length="374" mass="40454">MNVLGFTKTSRTFLSPSSPYGDVTDTRMEHRNGKTSETKRPAWFRNLFSFRFFTEEDRKISDKAIIDPAAEIAEDVEIGPFCVIGPNVKIDAGCILHNNVTVSGNTTIGRDNIFFPNSVIGTAPQDKKFKGAATRLIIGTGNAFREACTVHVGTEKGGGLTRIDDDNLFMVNSHIGHDALIGSHCVVANNVMIAGHVVVGDYVVMNGGVGVNQFVSIGDFAYLSGYARVHHDVPPFCKIDGSDEIRALNKVGMARSGMSAVDIAAVDEVFRKLFLKKRPLLTAMREFEGVEGLNPNVVQLLQFLTRRNQGKHGRYLETQRNKLAEPLPPTVAPDVHPAEVVVNPVDPVAPAAEVVAEAIPSPSPVSETAPAQPV</sequence>
<evidence type="ECO:0000256" key="6">
    <source>
        <dbReference type="ARBA" id="ARBA00023098"/>
    </source>
</evidence>
<dbReference type="Proteomes" id="UP000593765">
    <property type="component" value="Chromosome"/>
</dbReference>
<protein>
    <submittedName>
        <fullName evidence="10">Acyl-ACP--UDP-N-acetylglucosamine O-acyltransferase</fullName>
        <ecNumber evidence="10">2.3.1.129</ecNumber>
    </submittedName>
</protein>
<dbReference type="KEGG" id="hbs:IPV69_20080"/>
<evidence type="ECO:0000256" key="8">
    <source>
        <dbReference type="SAM" id="MobiDB-lite"/>
    </source>
</evidence>
<evidence type="ECO:0000256" key="3">
    <source>
        <dbReference type="ARBA" id="ARBA00022556"/>
    </source>
</evidence>
<dbReference type="Gene3D" id="2.160.10.10">
    <property type="entry name" value="Hexapeptide repeat proteins"/>
    <property type="match status" value="1"/>
</dbReference>
<feature type="domain" description="UDP N-acetylglucosamine O-acyltransferase C-terminal" evidence="9">
    <location>
        <begin position="232"/>
        <end position="310"/>
    </location>
</feature>